<keyword evidence="3" id="KW-1185">Reference proteome</keyword>
<comment type="caution">
    <text evidence="2">The sequence shown here is derived from an EMBL/GenBank/DDBJ whole genome shotgun (WGS) entry which is preliminary data.</text>
</comment>
<dbReference type="EMBL" id="PUBV01000006">
    <property type="protein sequence ID" value="PWB08468.1"/>
    <property type="molecule type" value="Genomic_DNA"/>
</dbReference>
<reference evidence="3" key="1">
    <citation type="submission" date="2018-02" db="EMBL/GenBank/DDBJ databases">
        <authorList>
            <person name="Clavel T."/>
            <person name="Strowig T."/>
        </authorList>
    </citation>
    <scope>NUCLEOTIDE SEQUENCE [LARGE SCALE GENOMIC DNA]</scope>
    <source>
        <strain evidence="3">DSM 100764</strain>
    </source>
</reference>
<evidence type="ECO:0000313" key="3">
    <source>
        <dbReference type="Proteomes" id="UP000244925"/>
    </source>
</evidence>
<dbReference type="GeneID" id="93423320"/>
<feature type="transmembrane region" description="Helical" evidence="1">
    <location>
        <begin position="16"/>
        <end position="41"/>
    </location>
</feature>
<keyword evidence="1" id="KW-0472">Membrane</keyword>
<proteinExistence type="predicted"/>
<keyword evidence="1" id="KW-0812">Transmembrane</keyword>
<feature type="transmembrane region" description="Helical" evidence="1">
    <location>
        <begin position="47"/>
        <end position="65"/>
    </location>
</feature>
<sequence length="75" mass="8482">MSTNNNPAGTPKTMRAIFGIVMIIVYIGVGILFLTGFFAPIYGSWEWIRWVGGIIFIVYGIWRAYRQFAGVDSPY</sequence>
<dbReference type="AlphaFoldDB" id="A0A2V1IZJ3"/>
<organism evidence="2 3">
    <name type="scientific">Paramuribaculum intestinale</name>
    <dbReference type="NCBI Taxonomy" id="2094151"/>
    <lineage>
        <taxon>Bacteria</taxon>
        <taxon>Pseudomonadati</taxon>
        <taxon>Bacteroidota</taxon>
        <taxon>Bacteroidia</taxon>
        <taxon>Bacteroidales</taxon>
        <taxon>Muribaculaceae</taxon>
        <taxon>Paramuribaculum</taxon>
    </lineage>
</organism>
<evidence type="ECO:0000313" key="2">
    <source>
        <dbReference type="EMBL" id="PWB08468.1"/>
    </source>
</evidence>
<keyword evidence="1" id="KW-1133">Transmembrane helix</keyword>
<gene>
    <name evidence="2" type="ORF">C5O25_04685</name>
</gene>
<protein>
    <submittedName>
        <fullName evidence="2">Uncharacterized protein</fullName>
    </submittedName>
</protein>
<dbReference type="Proteomes" id="UP000244925">
    <property type="component" value="Unassembled WGS sequence"/>
</dbReference>
<accession>A0A2V1IZJ3</accession>
<name>A0A2V1IZJ3_9BACT</name>
<dbReference type="RefSeq" id="WP_107035571.1">
    <property type="nucleotide sequence ID" value="NZ_CAOLHR010000001.1"/>
</dbReference>
<evidence type="ECO:0000256" key="1">
    <source>
        <dbReference type="SAM" id="Phobius"/>
    </source>
</evidence>